<dbReference type="EMBL" id="UOFS01000006">
    <property type="protein sequence ID" value="VAW91090.1"/>
    <property type="molecule type" value="Genomic_DNA"/>
</dbReference>
<protein>
    <submittedName>
        <fullName evidence="1">Uncharacterized protein</fullName>
    </submittedName>
</protein>
<organism evidence="1">
    <name type="scientific">hydrothermal vent metagenome</name>
    <dbReference type="NCBI Taxonomy" id="652676"/>
    <lineage>
        <taxon>unclassified sequences</taxon>
        <taxon>metagenomes</taxon>
        <taxon>ecological metagenomes</taxon>
    </lineage>
</organism>
<accession>A0A3B0ZPG8</accession>
<gene>
    <name evidence="1" type="ORF">MNBD_GAMMA22-2621</name>
</gene>
<sequence length="73" mass="8364">MNTVCVHVDENMDSDLMKKIKLGLLKDNNISNVEMNPKQPHDILVEYKVSPNLPLEITNQLKKFGLHSYIWGA</sequence>
<name>A0A3B0ZPG8_9ZZZZ</name>
<evidence type="ECO:0000313" key="1">
    <source>
        <dbReference type="EMBL" id="VAW91090.1"/>
    </source>
</evidence>
<dbReference type="AlphaFoldDB" id="A0A3B0ZPG8"/>
<reference evidence="1" key="1">
    <citation type="submission" date="2018-06" db="EMBL/GenBank/DDBJ databases">
        <authorList>
            <person name="Zhirakovskaya E."/>
        </authorList>
    </citation>
    <scope>NUCLEOTIDE SEQUENCE</scope>
</reference>
<proteinExistence type="predicted"/>